<proteinExistence type="predicted"/>
<dbReference type="AlphaFoldDB" id="A0A0F9NLE1"/>
<accession>A0A0F9NLE1</accession>
<evidence type="ECO:0000256" key="1">
    <source>
        <dbReference type="SAM" id="MobiDB-lite"/>
    </source>
</evidence>
<name>A0A0F9NLE1_9ZZZZ</name>
<organism evidence="2">
    <name type="scientific">marine sediment metagenome</name>
    <dbReference type="NCBI Taxonomy" id="412755"/>
    <lineage>
        <taxon>unclassified sequences</taxon>
        <taxon>metagenomes</taxon>
        <taxon>ecological metagenomes</taxon>
    </lineage>
</organism>
<feature type="compositionally biased region" description="Basic and acidic residues" evidence="1">
    <location>
        <begin position="71"/>
        <end position="96"/>
    </location>
</feature>
<dbReference type="EMBL" id="LAZR01003256">
    <property type="protein sequence ID" value="KKN20300.1"/>
    <property type="molecule type" value="Genomic_DNA"/>
</dbReference>
<protein>
    <submittedName>
        <fullName evidence="2">Uncharacterized protein</fullName>
    </submittedName>
</protein>
<sequence length="110" mass="13295">MKKKKFNRSGRQADIAQLTLHGWFGDLIDRIKAKTTEKEKGIMMLDKIENQFNISQMDREAFRKVMKEREKEDFEEMKEQARERRKGDPFTRDEKGNIVSPFRSKEKIRW</sequence>
<reference evidence="2" key="1">
    <citation type="journal article" date="2015" name="Nature">
        <title>Complex archaea that bridge the gap between prokaryotes and eukaryotes.</title>
        <authorList>
            <person name="Spang A."/>
            <person name="Saw J.H."/>
            <person name="Jorgensen S.L."/>
            <person name="Zaremba-Niedzwiedzka K."/>
            <person name="Martijn J."/>
            <person name="Lind A.E."/>
            <person name="van Eijk R."/>
            <person name="Schleper C."/>
            <person name="Guy L."/>
            <person name="Ettema T.J."/>
        </authorList>
    </citation>
    <scope>NUCLEOTIDE SEQUENCE</scope>
</reference>
<feature type="region of interest" description="Disordered" evidence="1">
    <location>
        <begin position="71"/>
        <end position="110"/>
    </location>
</feature>
<gene>
    <name evidence="2" type="ORF">LCGC14_0937120</name>
</gene>
<evidence type="ECO:0000313" key="2">
    <source>
        <dbReference type="EMBL" id="KKN20300.1"/>
    </source>
</evidence>
<comment type="caution">
    <text evidence="2">The sequence shown here is derived from an EMBL/GenBank/DDBJ whole genome shotgun (WGS) entry which is preliminary data.</text>
</comment>